<dbReference type="PANTHER" id="PTHR22604">
    <property type="entry name" value="OXIDOREDUCTASES"/>
    <property type="match status" value="1"/>
</dbReference>
<organism evidence="5 6">
    <name type="scientific">Saccharothrix xinjiangensis</name>
    <dbReference type="NCBI Taxonomy" id="204798"/>
    <lineage>
        <taxon>Bacteria</taxon>
        <taxon>Bacillati</taxon>
        <taxon>Actinomycetota</taxon>
        <taxon>Actinomycetes</taxon>
        <taxon>Pseudonocardiales</taxon>
        <taxon>Pseudonocardiaceae</taxon>
        <taxon>Saccharothrix</taxon>
    </lineage>
</organism>
<keyword evidence="6" id="KW-1185">Reference proteome</keyword>
<dbReference type="Proteomes" id="UP001595833">
    <property type="component" value="Unassembled WGS sequence"/>
</dbReference>
<proteinExistence type="inferred from homology"/>
<evidence type="ECO:0000313" key="5">
    <source>
        <dbReference type="EMBL" id="MFC5053255.1"/>
    </source>
</evidence>
<feature type="domain" description="GFO/IDH/MocA-like oxidoreductase" evidence="4">
    <location>
        <begin position="149"/>
        <end position="253"/>
    </location>
</feature>
<dbReference type="PANTHER" id="PTHR22604:SF105">
    <property type="entry name" value="TRANS-1,2-DIHYDROBENZENE-1,2-DIOL DEHYDROGENASE"/>
    <property type="match status" value="1"/>
</dbReference>
<dbReference type="InterPro" id="IPR036291">
    <property type="entry name" value="NAD(P)-bd_dom_sf"/>
</dbReference>
<keyword evidence="2" id="KW-0560">Oxidoreductase</keyword>
<name>A0ABV9XSA2_9PSEU</name>
<evidence type="ECO:0000259" key="3">
    <source>
        <dbReference type="Pfam" id="PF01408"/>
    </source>
</evidence>
<accession>A0ABV9XSA2</accession>
<evidence type="ECO:0000313" key="6">
    <source>
        <dbReference type="Proteomes" id="UP001595833"/>
    </source>
</evidence>
<dbReference type="InterPro" id="IPR000683">
    <property type="entry name" value="Gfo/Idh/MocA-like_OxRdtase_N"/>
</dbReference>
<dbReference type="InterPro" id="IPR050984">
    <property type="entry name" value="Gfo/Idh/MocA_domain"/>
</dbReference>
<evidence type="ECO:0000256" key="1">
    <source>
        <dbReference type="ARBA" id="ARBA00010928"/>
    </source>
</evidence>
<dbReference type="RefSeq" id="WP_344038357.1">
    <property type="nucleotide sequence ID" value="NZ_BAAAKE010000011.1"/>
</dbReference>
<evidence type="ECO:0000259" key="4">
    <source>
        <dbReference type="Pfam" id="PF22725"/>
    </source>
</evidence>
<evidence type="ECO:0000256" key="2">
    <source>
        <dbReference type="ARBA" id="ARBA00023002"/>
    </source>
</evidence>
<dbReference type="InterPro" id="IPR055170">
    <property type="entry name" value="GFO_IDH_MocA-like_dom"/>
</dbReference>
<dbReference type="SUPFAM" id="SSF51735">
    <property type="entry name" value="NAD(P)-binding Rossmann-fold domains"/>
    <property type="match status" value="1"/>
</dbReference>
<reference evidence="6" key="1">
    <citation type="journal article" date="2019" name="Int. J. Syst. Evol. Microbiol.">
        <title>The Global Catalogue of Microorganisms (GCM) 10K type strain sequencing project: providing services to taxonomists for standard genome sequencing and annotation.</title>
        <authorList>
            <consortium name="The Broad Institute Genomics Platform"/>
            <consortium name="The Broad Institute Genome Sequencing Center for Infectious Disease"/>
            <person name="Wu L."/>
            <person name="Ma J."/>
        </authorList>
    </citation>
    <scope>NUCLEOTIDE SEQUENCE [LARGE SCALE GENOMIC DNA]</scope>
    <source>
        <strain evidence="6">KCTC 12848</strain>
    </source>
</reference>
<gene>
    <name evidence="5" type="ORF">ACFPFM_05720</name>
</gene>
<dbReference type="EMBL" id="JBHSJB010000006">
    <property type="protein sequence ID" value="MFC5053255.1"/>
    <property type="molecule type" value="Genomic_DNA"/>
</dbReference>
<comment type="similarity">
    <text evidence="1">Belongs to the Gfo/Idh/MocA family.</text>
</comment>
<comment type="caution">
    <text evidence="5">The sequence shown here is derived from an EMBL/GenBank/DDBJ whole genome shotgun (WGS) entry which is preliminary data.</text>
</comment>
<dbReference type="Pfam" id="PF22725">
    <property type="entry name" value="GFO_IDH_MocA_C3"/>
    <property type="match status" value="1"/>
</dbReference>
<dbReference type="Gene3D" id="3.40.50.720">
    <property type="entry name" value="NAD(P)-binding Rossmann-like Domain"/>
    <property type="match status" value="1"/>
</dbReference>
<protein>
    <submittedName>
        <fullName evidence="5">Gfo/Idh/MocA family protein</fullName>
    </submittedName>
</protein>
<feature type="domain" description="Gfo/Idh/MocA-like oxidoreductase N-terminal" evidence="3">
    <location>
        <begin position="26"/>
        <end position="107"/>
    </location>
</feature>
<sequence length="337" mass="36039">MLGATSHIAGRVLPAVGRVPGNVVEAVASRPGRVAAAGEVARRFGARVHDGYDALLGDPEVDAVYVALPNSEHVTWALRALEAGKHVLVEKPMALSEQDCLRIGRAAGDLVVMEAYMYRFHPQQRKVVQLLGRGEEGCGEAEGRGEGEGGGIGELRVVRAAFAYPTPVEGNIRFDPALGGGATWDVGCYAFDVPLWAFGVEPCRVWARFHGDPVDLGAVAVLDFGDGRSAVLDYSLEYGPRAHYELQGTRGSISVRNAWTTPHEDGVITVVTLDGVREEVVPAADAYELQVAAFADAVRGRRESLVVPLDHSVRVARVGEALIRANAVGDWVDLTSR</sequence>
<dbReference type="Pfam" id="PF01408">
    <property type="entry name" value="GFO_IDH_MocA"/>
    <property type="match status" value="1"/>
</dbReference>
<dbReference type="Gene3D" id="3.30.360.10">
    <property type="entry name" value="Dihydrodipicolinate Reductase, domain 2"/>
    <property type="match status" value="1"/>
</dbReference>
<dbReference type="SUPFAM" id="SSF55347">
    <property type="entry name" value="Glyceraldehyde-3-phosphate dehydrogenase-like, C-terminal domain"/>
    <property type="match status" value="1"/>
</dbReference>